<name>A0A2Z4GCC8_9BACT</name>
<reference evidence="2 3" key="1">
    <citation type="submission" date="2018-05" db="EMBL/GenBank/DDBJ databases">
        <title>Complete genome sequence of Arcticibacterium luteifluviistationis SM1504T, a cytophagaceae bacterium isolated from Arctic surface seawater.</title>
        <authorList>
            <person name="Li Y."/>
            <person name="Qin Q.-L."/>
        </authorList>
    </citation>
    <scope>NUCLEOTIDE SEQUENCE [LARGE SCALE GENOMIC DNA]</scope>
    <source>
        <strain evidence="2 3">SM1504</strain>
    </source>
</reference>
<feature type="transmembrane region" description="Helical" evidence="1">
    <location>
        <begin position="202"/>
        <end position="224"/>
    </location>
</feature>
<evidence type="ECO:0000256" key="1">
    <source>
        <dbReference type="SAM" id="Phobius"/>
    </source>
</evidence>
<accession>A0A2Z4GCC8</accession>
<dbReference type="KEGG" id="als:DJ013_11080"/>
<evidence type="ECO:0000313" key="3">
    <source>
        <dbReference type="Proteomes" id="UP000249873"/>
    </source>
</evidence>
<organism evidence="2 3">
    <name type="scientific">Arcticibacterium luteifluviistationis</name>
    <dbReference type="NCBI Taxonomy" id="1784714"/>
    <lineage>
        <taxon>Bacteria</taxon>
        <taxon>Pseudomonadati</taxon>
        <taxon>Bacteroidota</taxon>
        <taxon>Cytophagia</taxon>
        <taxon>Cytophagales</taxon>
        <taxon>Leadbetterellaceae</taxon>
        <taxon>Arcticibacterium</taxon>
    </lineage>
</organism>
<feature type="transmembrane region" description="Helical" evidence="1">
    <location>
        <begin position="23"/>
        <end position="42"/>
    </location>
</feature>
<evidence type="ECO:0000313" key="2">
    <source>
        <dbReference type="EMBL" id="AWV98685.1"/>
    </source>
</evidence>
<keyword evidence="3" id="KW-1185">Reference proteome</keyword>
<dbReference type="OrthoDB" id="771329at2"/>
<keyword evidence="1" id="KW-1133">Transmembrane helix</keyword>
<dbReference type="Proteomes" id="UP000249873">
    <property type="component" value="Chromosome"/>
</dbReference>
<keyword evidence="1" id="KW-0472">Membrane</keyword>
<feature type="transmembrane region" description="Helical" evidence="1">
    <location>
        <begin position="230"/>
        <end position="249"/>
    </location>
</feature>
<feature type="transmembrane region" description="Helical" evidence="1">
    <location>
        <begin position="48"/>
        <end position="68"/>
    </location>
</feature>
<gene>
    <name evidence="2" type="ORF">DJ013_11080</name>
</gene>
<protein>
    <submittedName>
        <fullName evidence="2">Uncharacterized protein</fullName>
    </submittedName>
</protein>
<dbReference type="RefSeq" id="WP_111371878.1">
    <property type="nucleotide sequence ID" value="NZ_CP029480.1"/>
</dbReference>
<proteinExistence type="predicted"/>
<keyword evidence="1" id="KW-0812">Transmembrane</keyword>
<sequence>MTEKEIDHSIASMKVSLNDAEKFEYWLNLVSLMFFLGMTLIVDIQSEVSNGEFPISGIIVIIVFLLLFRHKLISPKLAVYHSNLTEEQFIQANQAAATLNEWVILSNQKNHFSAIKRTGWQWEGIRISAILKNGKLYLNSMVNPSIRSNPFTFGLNKKNKSDLIRQYQLVLLKKNLIELANREIQKREEEFWQEPEGSFKNVLIRIVGYGISILFIGLGVWLITFGELKAIGMGIMLIGLCASYIYQGIKIISEKSKRKKSSYSKE</sequence>
<dbReference type="EMBL" id="CP029480">
    <property type="protein sequence ID" value="AWV98685.1"/>
    <property type="molecule type" value="Genomic_DNA"/>
</dbReference>
<dbReference type="AlphaFoldDB" id="A0A2Z4GCC8"/>